<reference evidence="1 2" key="1">
    <citation type="journal article" date="2019" name="J Genomics">
        <title>The Draft Genome of a Hydrogen-producing Cyanobacterium, Arthrospira platensis NIES-46.</title>
        <authorList>
            <person name="Suzuki S."/>
            <person name="Yamaguchi H."/>
            <person name="Kawachi M."/>
        </authorList>
    </citation>
    <scope>NUCLEOTIDE SEQUENCE [LARGE SCALE GENOMIC DNA]</scope>
    <source>
        <strain evidence="1 2">NIES-46</strain>
    </source>
</reference>
<evidence type="ECO:0000313" key="2">
    <source>
        <dbReference type="Proteomes" id="UP000326169"/>
    </source>
</evidence>
<comment type="caution">
    <text evidence="1">The sequence shown here is derived from an EMBL/GenBank/DDBJ whole genome shotgun (WGS) entry which is preliminary data.</text>
</comment>
<gene>
    <name evidence="1" type="ORF">NIES46_00280</name>
</gene>
<dbReference type="EMBL" id="BIMW01000001">
    <property type="protein sequence ID" value="GCE91994.1"/>
    <property type="molecule type" value="Genomic_DNA"/>
</dbReference>
<evidence type="ECO:0000313" key="1">
    <source>
        <dbReference type="EMBL" id="GCE91994.1"/>
    </source>
</evidence>
<accession>A0A5M3SYF0</accession>
<proteinExistence type="predicted"/>
<dbReference type="Proteomes" id="UP000326169">
    <property type="component" value="Unassembled WGS sequence"/>
</dbReference>
<name>A0A5M3SYF0_LIMPL</name>
<evidence type="ECO:0008006" key="3">
    <source>
        <dbReference type="Google" id="ProtNLM"/>
    </source>
</evidence>
<protein>
    <recommendedName>
        <fullName evidence="3">DUF4258 domain-containing protein</fullName>
    </recommendedName>
</protein>
<keyword evidence="2" id="KW-1185">Reference proteome</keyword>
<sequence length="91" mass="10486">MTAEKSIELSQHAVLKIEVLATHGITISPEIIIDTIRSPDKVESSGGEKYIAQKRLNETLVLRCVYREYADRILVITHYPRRRSRYETDSI</sequence>
<organism evidence="1 2">
    <name type="scientific">Limnospira platensis NIES-46</name>
    <dbReference type="NCBI Taxonomy" id="1236695"/>
    <lineage>
        <taxon>Bacteria</taxon>
        <taxon>Bacillati</taxon>
        <taxon>Cyanobacteriota</taxon>
        <taxon>Cyanophyceae</taxon>
        <taxon>Oscillatoriophycideae</taxon>
        <taxon>Oscillatoriales</taxon>
        <taxon>Sirenicapillariaceae</taxon>
        <taxon>Limnospira</taxon>
    </lineage>
</organism>